<dbReference type="AlphaFoldDB" id="A0AA86V020"/>
<feature type="region of interest" description="Disordered" evidence="1">
    <location>
        <begin position="612"/>
        <end position="670"/>
    </location>
</feature>
<dbReference type="Proteomes" id="UP001642409">
    <property type="component" value="Unassembled WGS sequence"/>
</dbReference>
<evidence type="ECO:0000313" key="2">
    <source>
        <dbReference type="EMBL" id="CAI9970902.1"/>
    </source>
</evidence>
<evidence type="ECO:0000313" key="3">
    <source>
        <dbReference type="EMBL" id="CAL6034054.1"/>
    </source>
</evidence>
<name>A0AA86V020_9EUKA</name>
<reference evidence="3 4" key="2">
    <citation type="submission" date="2024-07" db="EMBL/GenBank/DDBJ databases">
        <authorList>
            <person name="Akdeniz Z."/>
        </authorList>
    </citation>
    <scope>NUCLEOTIDE SEQUENCE [LARGE SCALE GENOMIC DNA]</scope>
</reference>
<proteinExistence type="predicted"/>
<comment type="caution">
    <text evidence="2">The sequence shown here is derived from an EMBL/GenBank/DDBJ whole genome shotgun (WGS) entry which is preliminary data.</text>
</comment>
<evidence type="ECO:0000256" key="1">
    <source>
        <dbReference type="SAM" id="MobiDB-lite"/>
    </source>
</evidence>
<feature type="compositionally biased region" description="Basic and acidic residues" evidence="1">
    <location>
        <begin position="643"/>
        <end position="652"/>
    </location>
</feature>
<dbReference type="EMBL" id="CATOUU010001084">
    <property type="protein sequence ID" value="CAI9970902.1"/>
    <property type="molecule type" value="Genomic_DNA"/>
</dbReference>
<dbReference type="EMBL" id="CAXDID020000127">
    <property type="protein sequence ID" value="CAL6034054.1"/>
    <property type="molecule type" value="Genomic_DNA"/>
</dbReference>
<feature type="compositionally biased region" description="Polar residues" evidence="1">
    <location>
        <begin position="661"/>
        <end position="670"/>
    </location>
</feature>
<keyword evidence="4" id="KW-1185">Reference proteome</keyword>
<gene>
    <name evidence="3" type="ORF">HINF_LOCUS35266</name>
    <name evidence="2" type="ORF">HINF_LOCUS58547</name>
</gene>
<reference evidence="2" key="1">
    <citation type="submission" date="2023-06" db="EMBL/GenBank/DDBJ databases">
        <authorList>
            <person name="Kurt Z."/>
        </authorList>
    </citation>
    <scope>NUCLEOTIDE SEQUENCE</scope>
</reference>
<organism evidence="2">
    <name type="scientific">Hexamita inflata</name>
    <dbReference type="NCBI Taxonomy" id="28002"/>
    <lineage>
        <taxon>Eukaryota</taxon>
        <taxon>Metamonada</taxon>
        <taxon>Diplomonadida</taxon>
        <taxon>Hexamitidae</taxon>
        <taxon>Hexamitinae</taxon>
        <taxon>Hexamita</taxon>
    </lineage>
</organism>
<accession>A0AA86V020</accession>
<sequence length="670" mass="79461">MNRQFVKVNQIQQFQPSQQTQQILQRFERKAIVKNAVLLEKTKQKLVDVSASYFPPTKKVKVVEETVQNNLEFTLPKLNRQTQSNFIKVIKQDNANLPKDNTSSNANLQLSKQNDFKARITFSSQSMRWNDDELIKSEQQIIDEQRRQLKDKLIHERKQIGLQFRNTQTQYQLSLEKMQLEWRYNVKAHNYEDFDEEIKQFMKTKQKELKQYSKQLFNQKYEILQDKASTGEKDLYKQQLSKMRKVFDTFIDKMVVQPAKTYEYRLIFYEDILKMNRLDLTSDKIDFYLLDDIENAEQLKRDELYITEFGFSEQSIEVINSNIDKVGKALEILQQKYTQQKALKNPYSCIIKKLIKIEKIYQHSLQDLKSIKHLKVIMELMDQIRSKLYIKIINVDLISQAIRLHQTALLEIIDKTKDKLQTELNYTQNELYVQFQISIENYFEQQIKDCQNIFQLEELARAYTTEKQPYFKRSAVPSETFEIQSEEDSTDNFIVKKLKLKDFMQFLPVDILQTHTNTTVNSTKAQENQSLEPVEQIIPIQPQAVQEEIIVAVNPYIPNLNPIPEEQPNNKTEIKQNETTIELNENIEKNIENQEQINTEPVLELNTNEIEQEAKNHEPEPTEKNEPDIDLDEKQDQQPVFEVVKEQPKEQQIEQQPQIELNIQSNEQLE</sequence>
<protein>
    <submittedName>
        <fullName evidence="3">Hypothetical_protein</fullName>
    </submittedName>
</protein>
<evidence type="ECO:0000313" key="4">
    <source>
        <dbReference type="Proteomes" id="UP001642409"/>
    </source>
</evidence>
<feature type="compositionally biased region" description="Basic and acidic residues" evidence="1">
    <location>
        <begin position="612"/>
        <end position="636"/>
    </location>
</feature>